<dbReference type="PROSITE" id="PS01155">
    <property type="entry name" value="ENDONUCLEASE_III_2"/>
    <property type="match status" value="1"/>
</dbReference>
<comment type="cofactor">
    <cofactor evidence="2">
        <name>[4Fe-4S] cluster</name>
        <dbReference type="ChEBI" id="CHEBI:49883"/>
    </cofactor>
</comment>
<dbReference type="InterPro" id="IPR003265">
    <property type="entry name" value="HhH-GPD_domain"/>
</dbReference>
<keyword evidence="8" id="KW-0479">Metal-binding</keyword>
<dbReference type="Proteomes" id="UP000002221">
    <property type="component" value="Chromosome"/>
</dbReference>
<dbReference type="PROSITE" id="PS51462">
    <property type="entry name" value="NUDIX"/>
    <property type="match status" value="1"/>
</dbReference>
<sequence>MSRRASSRSYLDRLTPALRETFHGLIDWYRRHARDLPWRRTRDPYRIWVAEVMLQQTRVDQAGPYYERFLRAFPTVEALAAASLDDVLRCWEGLGYYARARNLHRAARQLVAEHGGRLPTTYEALRRLPGVGPYTAAAVASIAFGEPRAVLDGNVIRVLTRVLAVADDARASATRRALQEVADALISDEEPGTFNQALMELGATVCTPVQPRCNDCPLREVCRARAMGDPTAFPVQTPRASVPHYEVALGLLFNEEGAVLIQRRPEDGLLGGLWEFPGGKREPGESLEAACARELHEELGVRVAVGPCLATVRHAYTHFRVTLYAFPCTLLEGVPRSRAGLPLRWVPLNELDHYAFPRANRRLIELLKQRRLQPDLFGQNPVR</sequence>
<organism evidence="16 17">
    <name type="scientific">Rhodothermus marinus (strain ATCC 43812 / DSM 4252 / R-10)</name>
    <name type="common">Rhodothermus obamensis</name>
    <dbReference type="NCBI Taxonomy" id="518766"/>
    <lineage>
        <taxon>Bacteria</taxon>
        <taxon>Pseudomonadati</taxon>
        <taxon>Rhodothermota</taxon>
        <taxon>Rhodothermia</taxon>
        <taxon>Rhodothermales</taxon>
        <taxon>Rhodothermaceae</taxon>
        <taxon>Rhodothermus</taxon>
    </lineage>
</organism>
<dbReference type="Pfam" id="PF00633">
    <property type="entry name" value="HHH"/>
    <property type="match status" value="1"/>
</dbReference>
<keyword evidence="13" id="KW-0234">DNA repair</keyword>
<dbReference type="SMART" id="SM00525">
    <property type="entry name" value="FES"/>
    <property type="match status" value="1"/>
</dbReference>
<evidence type="ECO:0000313" key="16">
    <source>
        <dbReference type="EMBL" id="ACY48806.1"/>
    </source>
</evidence>
<dbReference type="GO" id="GO:0006284">
    <property type="term" value="P:base-excision repair"/>
    <property type="evidence" value="ECO:0007669"/>
    <property type="project" value="InterPro"/>
</dbReference>
<dbReference type="InterPro" id="IPR020084">
    <property type="entry name" value="NUDIX_hydrolase_CS"/>
</dbReference>
<evidence type="ECO:0000256" key="4">
    <source>
        <dbReference type="ARBA" id="ARBA00008343"/>
    </source>
</evidence>
<dbReference type="Gene3D" id="1.10.1670.10">
    <property type="entry name" value="Helix-hairpin-Helix base-excision DNA repair enzymes (C-terminal)"/>
    <property type="match status" value="1"/>
</dbReference>
<dbReference type="InterPro" id="IPR011257">
    <property type="entry name" value="DNA_glycosylase"/>
</dbReference>
<name>D0MK94_RHOM4</name>
<dbReference type="NCBIfam" id="TIGR01084">
    <property type="entry name" value="mutY"/>
    <property type="match status" value="1"/>
</dbReference>
<proteinExistence type="inferred from homology"/>
<dbReference type="GO" id="GO:0006298">
    <property type="term" value="P:mismatch repair"/>
    <property type="evidence" value="ECO:0007669"/>
    <property type="project" value="TreeGrafter"/>
</dbReference>
<keyword evidence="12" id="KW-0411">Iron-sulfur</keyword>
<dbReference type="InterPro" id="IPR044298">
    <property type="entry name" value="MIG/MutY"/>
</dbReference>
<dbReference type="CDD" id="cd03425">
    <property type="entry name" value="NUDIX_MutT_NudA_like"/>
    <property type="match status" value="1"/>
</dbReference>
<protein>
    <recommendedName>
        <fullName evidence="6">Adenine DNA glycosylase</fullName>
        <ecNumber evidence="5">3.2.2.31</ecNumber>
    </recommendedName>
</protein>
<dbReference type="SUPFAM" id="SSF55811">
    <property type="entry name" value="Nudix"/>
    <property type="match status" value="1"/>
</dbReference>
<evidence type="ECO:0000256" key="14">
    <source>
        <dbReference type="ARBA" id="ARBA00023295"/>
    </source>
</evidence>
<evidence type="ECO:0000256" key="10">
    <source>
        <dbReference type="ARBA" id="ARBA00022801"/>
    </source>
</evidence>
<comment type="function">
    <text evidence="3">Adenine glycosylase active on G-A mispairs. MutY also corrects error-prone DNA synthesis past GO lesions which are due to the oxidatively damaged form of guanine: 7,8-dihydro-8-oxoguanine (8-oxo-dGTP).</text>
</comment>
<dbReference type="InterPro" id="IPR004036">
    <property type="entry name" value="Endonuclease-III-like_CS2"/>
</dbReference>
<dbReference type="GO" id="GO:0046872">
    <property type="term" value="F:metal ion binding"/>
    <property type="evidence" value="ECO:0007669"/>
    <property type="project" value="UniProtKB-KW"/>
</dbReference>
<dbReference type="SUPFAM" id="SSF48150">
    <property type="entry name" value="DNA-glycosylase"/>
    <property type="match status" value="1"/>
</dbReference>
<dbReference type="PANTHER" id="PTHR42944">
    <property type="entry name" value="ADENINE DNA GLYCOSYLASE"/>
    <property type="match status" value="1"/>
</dbReference>
<dbReference type="SMART" id="SM00478">
    <property type="entry name" value="ENDO3c"/>
    <property type="match status" value="1"/>
</dbReference>
<dbReference type="InterPro" id="IPR005760">
    <property type="entry name" value="A/G_AdeGlyc_MutY"/>
</dbReference>
<evidence type="ECO:0000256" key="3">
    <source>
        <dbReference type="ARBA" id="ARBA00002933"/>
    </source>
</evidence>
<evidence type="ECO:0000256" key="11">
    <source>
        <dbReference type="ARBA" id="ARBA00023004"/>
    </source>
</evidence>
<evidence type="ECO:0000313" key="17">
    <source>
        <dbReference type="Proteomes" id="UP000002221"/>
    </source>
</evidence>
<keyword evidence="11" id="KW-0408">Iron</keyword>
<dbReference type="InterPro" id="IPR020476">
    <property type="entry name" value="Nudix_hydrolase"/>
</dbReference>
<keyword evidence="7" id="KW-0004">4Fe-4S</keyword>
<dbReference type="GO" id="GO:0051539">
    <property type="term" value="F:4 iron, 4 sulfur cluster binding"/>
    <property type="evidence" value="ECO:0007669"/>
    <property type="project" value="UniProtKB-KW"/>
</dbReference>
<dbReference type="KEGG" id="rmr:Rmar_1923"/>
<dbReference type="InterPro" id="IPR000086">
    <property type="entry name" value="NUDIX_hydrolase_dom"/>
</dbReference>
<evidence type="ECO:0000256" key="9">
    <source>
        <dbReference type="ARBA" id="ARBA00022763"/>
    </source>
</evidence>
<dbReference type="Gene3D" id="3.90.79.10">
    <property type="entry name" value="Nucleoside Triphosphate Pyrophosphohydrolase"/>
    <property type="match status" value="1"/>
</dbReference>
<reference evidence="16 17" key="1">
    <citation type="journal article" date="2009" name="Stand. Genomic Sci.">
        <title>Complete genome sequence of Rhodothermus marinus type strain (R-10).</title>
        <authorList>
            <person name="Nolan M."/>
            <person name="Tindall B.J."/>
            <person name="Pomrenke H."/>
            <person name="Lapidus A."/>
            <person name="Copeland A."/>
            <person name="Glavina Del Rio T."/>
            <person name="Lucas S."/>
            <person name="Chen F."/>
            <person name="Tice H."/>
            <person name="Cheng J.F."/>
            <person name="Saunders E."/>
            <person name="Han C."/>
            <person name="Bruce D."/>
            <person name="Goodwin L."/>
            <person name="Chain P."/>
            <person name="Pitluck S."/>
            <person name="Ovchinikova G."/>
            <person name="Pati A."/>
            <person name="Ivanova N."/>
            <person name="Mavromatis K."/>
            <person name="Chen A."/>
            <person name="Palaniappan K."/>
            <person name="Land M."/>
            <person name="Hauser L."/>
            <person name="Chang Y.J."/>
            <person name="Jeffries C.D."/>
            <person name="Brettin T."/>
            <person name="Goker M."/>
            <person name="Bristow J."/>
            <person name="Eisen J.A."/>
            <person name="Markowitz V."/>
            <person name="Hugenholtz P."/>
            <person name="Kyrpides N.C."/>
            <person name="Klenk H.P."/>
            <person name="Detter J.C."/>
        </authorList>
    </citation>
    <scope>NUCLEOTIDE SEQUENCE [LARGE SCALE GENOMIC DNA]</scope>
    <source>
        <strain evidence="17">ATCC 43812 / DSM 4252 / R-10</strain>
    </source>
</reference>
<dbReference type="PRINTS" id="PR00502">
    <property type="entry name" value="NUDIXFAMILY"/>
</dbReference>
<dbReference type="EMBL" id="CP001807">
    <property type="protein sequence ID" value="ACY48806.1"/>
    <property type="molecule type" value="Genomic_DNA"/>
</dbReference>
<evidence type="ECO:0000256" key="2">
    <source>
        <dbReference type="ARBA" id="ARBA00001966"/>
    </source>
</evidence>
<keyword evidence="9" id="KW-0227">DNA damage</keyword>
<dbReference type="eggNOG" id="COG0494">
    <property type="taxonomic scope" value="Bacteria"/>
</dbReference>
<dbReference type="FunFam" id="1.10.1670.10:FF:000002">
    <property type="entry name" value="Adenine DNA glycosylase"/>
    <property type="match status" value="1"/>
</dbReference>
<dbReference type="InterPro" id="IPR003651">
    <property type="entry name" value="Endonuclease3_FeS-loop_motif"/>
</dbReference>
<dbReference type="STRING" id="518766.Rmar_1923"/>
<feature type="domain" description="Nudix hydrolase" evidence="15">
    <location>
        <begin position="243"/>
        <end position="369"/>
    </location>
</feature>
<evidence type="ECO:0000259" key="15">
    <source>
        <dbReference type="PROSITE" id="PS51462"/>
    </source>
</evidence>
<evidence type="ECO:0000256" key="8">
    <source>
        <dbReference type="ARBA" id="ARBA00022723"/>
    </source>
</evidence>
<dbReference type="InterPro" id="IPR000445">
    <property type="entry name" value="HhH_motif"/>
</dbReference>
<dbReference type="CDD" id="cd00056">
    <property type="entry name" value="ENDO3c"/>
    <property type="match status" value="1"/>
</dbReference>
<comment type="catalytic activity">
    <reaction evidence="1">
        <text>Hydrolyzes free adenine bases from 7,8-dihydro-8-oxoguanine:adenine mismatched double-stranded DNA, leaving an apurinic site.</text>
        <dbReference type="EC" id="3.2.2.31"/>
    </reaction>
</comment>
<dbReference type="HOGENOM" id="CLU_012862_0_0_10"/>
<dbReference type="Pfam" id="PF00730">
    <property type="entry name" value="HhH-GPD"/>
    <property type="match status" value="1"/>
</dbReference>
<keyword evidence="17" id="KW-1185">Reference proteome</keyword>
<evidence type="ECO:0000256" key="5">
    <source>
        <dbReference type="ARBA" id="ARBA00012045"/>
    </source>
</evidence>
<dbReference type="RefSeq" id="WP_012844417.1">
    <property type="nucleotide sequence ID" value="NC_013501.1"/>
</dbReference>
<keyword evidence="14" id="KW-0326">Glycosidase</keyword>
<dbReference type="PROSITE" id="PS00893">
    <property type="entry name" value="NUDIX_BOX"/>
    <property type="match status" value="1"/>
</dbReference>
<dbReference type="EC" id="3.2.2.31" evidence="5"/>
<comment type="similarity">
    <text evidence="4">Belongs to the Nth/MutY family.</text>
</comment>
<evidence type="ECO:0000256" key="1">
    <source>
        <dbReference type="ARBA" id="ARBA00000843"/>
    </source>
</evidence>
<keyword evidence="10" id="KW-0378">Hydrolase</keyword>
<dbReference type="FunFam" id="1.10.340.30:FF:000002">
    <property type="entry name" value="Adenine DNA glycosylase"/>
    <property type="match status" value="1"/>
</dbReference>
<dbReference type="GO" id="GO:0034039">
    <property type="term" value="F:8-oxo-7,8-dihydroguanine DNA N-glycosylase activity"/>
    <property type="evidence" value="ECO:0007669"/>
    <property type="project" value="TreeGrafter"/>
</dbReference>
<evidence type="ECO:0000256" key="12">
    <source>
        <dbReference type="ARBA" id="ARBA00023014"/>
    </source>
</evidence>
<dbReference type="GO" id="GO:0000701">
    <property type="term" value="F:purine-specific mismatch base pair DNA N-glycosylase activity"/>
    <property type="evidence" value="ECO:0007669"/>
    <property type="project" value="UniProtKB-EC"/>
</dbReference>
<dbReference type="GO" id="GO:0032357">
    <property type="term" value="F:oxidized purine DNA binding"/>
    <property type="evidence" value="ECO:0007669"/>
    <property type="project" value="TreeGrafter"/>
</dbReference>
<gene>
    <name evidence="16" type="ordered locus">Rmar_1923</name>
</gene>
<dbReference type="InterPro" id="IPR023170">
    <property type="entry name" value="HhH_base_excis_C"/>
</dbReference>
<dbReference type="GO" id="GO:0035485">
    <property type="term" value="F:adenine/guanine mispair binding"/>
    <property type="evidence" value="ECO:0007669"/>
    <property type="project" value="TreeGrafter"/>
</dbReference>
<dbReference type="Gene3D" id="1.10.340.30">
    <property type="entry name" value="Hypothetical protein, domain 2"/>
    <property type="match status" value="1"/>
</dbReference>
<dbReference type="InterPro" id="IPR015797">
    <property type="entry name" value="NUDIX_hydrolase-like_dom_sf"/>
</dbReference>
<evidence type="ECO:0000256" key="7">
    <source>
        <dbReference type="ARBA" id="ARBA00022485"/>
    </source>
</evidence>
<accession>D0MK94</accession>
<evidence type="ECO:0000256" key="13">
    <source>
        <dbReference type="ARBA" id="ARBA00023204"/>
    </source>
</evidence>
<dbReference type="Pfam" id="PF14815">
    <property type="entry name" value="NUDIX_4"/>
    <property type="match status" value="1"/>
</dbReference>
<evidence type="ECO:0000256" key="6">
    <source>
        <dbReference type="ARBA" id="ARBA00022023"/>
    </source>
</evidence>
<dbReference type="AlphaFoldDB" id="D0MK94"/>
<dbReference type="PANTHER" id="PTHR42944:SF1">
    <property type="entry name" value="ADENINE DNA GLYCOSYLASE"/>
    <property type="match status" value="1"/>
</dbReference>
<dbReference type="InterPro" id="IPR029119">
    <property type="entry name" value="MutY_C"/>
</dbReference>
<dbReference type="eggNOG" id="COG1194">
    <property type="taxonomic scope" value="Bacteria"/>
</dbReference>